<gene>
    <name evidence="3" type="ORF">QX51_12015</name>
</gene>
<comment type="caution">
    <text evidence="3">The sequence shown here is derived from an EMBL/GenBank/DDBJ whole genome shotgun (WGS) entry which is preliminary data.</text>
</comment>
<keyword evidence="2" id="KW-0472">Membrane</keyword>
<accession>A0A0B3VV61</accession>
<feature type="compositionally biased region" description="Low complexity" evidence="1">
    <location>
        <begin position="129"/>
        <end position="164"/>
    </location>
</feature>
<dbReference type="RefSeq" id="WP_039680154.1">
    <property type="nucleotide sequence ID" value="NZ_JWHR01000109.1"/>
</dbReference>
<dbReference type="Proteomes" id="UP000031189">
    <property type="component" value="Unassembled WGS sequence"/>
</dbReference>
<keyword evidence="4" id="KW-1185">Reference proteome</keyword>
<feature type="transmembrane region" description="Helical" evidence="2">
    <location>
        <begin position="12"/>
        <end position="29"/>
    </location>
</feature>
<keyword evidence="2" id="KW-0812">Transmembrane</keyword>
<dbReference type="EMBL" id="JWHR01000109">
    <property type="protein sequence ID" value="KHS56703.1"/>
    <property type="molecule type" value="Genomic_DNA"/>
</dbReference>
<dbReference type="OrthoDB" id="1766790at2"/>
<reference evidence="3 4" key="1">
    <citation type="submission" date="2014-12" db="EMBL/GenBank/DDBJ databases">
        <title>Draft genome sequence of Terrisporobacter sp. 08-306576, isolated from the blood culture of a bacteremia patient.</title>
        <authorList>
            <person name="Lund L.C."/>
            <person name="Sydenham T.V."/>
            <person name="Hogh S.V."/>
            <person name="Skov M.N."/>
            <person name="Kemp M."/>
            <person name="Justesen U.S."/>
        </authorList>
    </citation>
    <scope>NUCLEOTIDE SEQUENCE [LARGE SCALE GENOMIC DNA]</scope>
    <source>
        <strain evidence="3 4">08-306576</strain>
    </source>
</reference>
<proteinExistence type="predicted"/>
<name>A0A0B3VV61_9FIRM</name>
<protein>
    <submittedName>
        <fullName evidence="3">Uncharacterized protein</fullName>
    </submittedName>
</protein>
<evidence type="ECO:0000256" key="1">
    <source>
        <dbReference type="SAM" id="MobiDB-lite"/>
    </source>
</evidence>
<evidence type="ECO:0000313" key="3">
    <source>
        <dbReference type="EMBL" id="KHS56703.1"/>
    </source>
</evidence>
<evidence type="ECO:0000256" key="2">
    <source>
        <dbReference type="SAM" id="Phobius"/>
    </source>
</evidence>
<organism evidence="3 4">
    <name type="scientific">Terrisporobacter othiniensis</name>
    <dbReference type="NCBI Taxonomy" id="1577792"/>
    <lineage>
        <taxon>Bacteria</taxon>
        <taxon>Bacillati</taxon>
        <taxon>Bacillota</taxon>
        <taxon>Clostridia</taxon>
        <taxon>Peptostreptococcales</taxon>
        <taxon>Peptostreptococcaceae</taxon>
        <taxon>Terrisporobacter</taxon>
    </lineage>
</organism>
<keyword evidence="2" id="KW-1133">Transmembrane helix</keyword>
<evidence type="ECO:0000313" key="4">
    <source>
        <dbReference type="Proteomes" id="UP000031189"/>
    </source>
</evidence>
<sequence length="279" mass="30917">MRISEKINNKTILAGIAVVVIGLFILSPNNSIITRKKLKEYEGLDKKIQELDEESSKYYSDNKDEISKYLDLRVKYEDLEQSFYEYKEKYPDDLADDIEKAKEEVNEYYAKAIKLEHELKEAKAKKQESQIASSNSSTGSYSNGGSSSQSSSSHGQGHNDSSSNKHIGKSVYVSNGNSYYHAISNCKYLEGARTYVVTLTSSMRKYECNCWTNPVVYKKPSSSSSSGGSSNSGGRTVYIASGNSYYHKSSSCKFLRGASVKAVGINNVGGKHACNCVKY</sequence>
<feature type="region of interest" description="Disordered" evidence="1">
    <location>
        <begin position="125"/>
        <end position="168"/>
    </location>
</feature>
<dbReference type="STRING" id="1577792.QX51_12015"/>
<dbReference type="AlphaFoldDB" id="A0A0B3VV61"/>